<evidence type="ECO:0000313" key="1">
    <source>
        <dbReference type="EMBL" id="RWX51652.1"/>
    </source>
</evidence>
<keyword evidence="2" id="KW-1185">Reference proteome</keyword>
<protein>
    <submittedName>
        <fullName evidence="1">Uncharacterized protein</fullName>
    </submittedName>
</protein>
<evidence type="ECO:0000313" key="2">
    <source>
        <dbReference type="Proteomes" id="UP000288892"/>
    </source>
</evidence>
<dbReference type="EMBL" id="MTKS01000103">
    <property type="protein sequence ID" value="RWX51652.1"/>
    <property type="molecule type" value="Genomic_DNA"/>
</dbReference>
<name>A0A444JEZ2_9BACT</name>
<proteinExistence type="predicted"/>
<organism evidence="1 2">
    <name type="scientific">Candidatus Electrothrix marina</name>
    <dbReference type="NCBI Taxonomy" id="1859130"/>
    <lineage>
        <taxon>Bacteria</taxon>
        <taxon>Pseudomonadati</taxon>
        <taxon>Thermodesulfobacteriota</taxon>
        <taxon>Desulfobulbia</taxon>
        <taxon>Desulfobulbales</taxon>
        <taxon>Desulfobulbaceae</taxon>
        <taxon>Candidatus Electrothrix</taxon>
    </lineage>
</organism>
<dbReference type="Proteomes" id="UP000288892">
    <property type="component" value="Unassembled WGS sequence"/>
</dbReference>
<comment type="caution">
    <text evidence="1">The sequence shown here is derived from an EMBL/GenBank/DDBJ whole genome shotgun (WGS) entry which is preliminary data.</text>
</comment>
<gene>
    <name evidence="1" type="ORF">VU01_11034</name>
</gene>
<sequence length="164" mass="18858">MTTAHMQNGIRSPLRVASRYLILLRFALVYLLLAGSALASSSPFASVHSGLYKDKTFAEAITVFTPYEKIYLLVEFRQLQPGKFTLTTDWLTPWGELEHQSNYSFEITKFTPSLKVCSWLNLWKNGPVKHLLTGEDFKKEFYGTWTVRLFLNGKQIHSQSFDVQ</sequence>
<dbReference type="AlphaFoldDB" id="A0A444JEZ2"/>
<accession>A0A444JEZ2</accession>
<reference evidence="1 2" key="1">
    <citation type="submission" date="2017-01" db="EMBL/GenBank/DDBJ databases">
        <title>The cable genome- insights into the physiology and evolution of filamentous bacteria capable of sulfide oxidation via long distance electron transfer.</title>
        <authorList>
            <person name="Schreiber L."/>
            <person name="Bjerg J.T."/>
            <person name="Boggild A."/>
            <person name="Van De Vossenberg J."/>
            <person name="Meysman F."/>
            <person name="Nielsen L.P."/>
            <person name="Schramm A."/>
            <person name="Kjeldsen K.U."/>
        </authorList>
    </citation>
    <scope>NUCLEOTIDE SEQUENCE [LARGE SCALE GENOMIC DNA]</scope>
    <source>
        <strain evidence="1">A5</strain>
    </source>
</reference>